<evidence type="ECO:0000313" key="2">
    <source>
        <dbReference type="Proteomes" id="UP000427769"/>
    </source>
</evidence>
<dbReference type="AlphaFoldDB" id="A0A5K7Z2S3"/>
<gene>
    <name evidence="1" type="ORF">DSCW_17900</name>
</gene>
<dbReference type="KEGG" id="dwd:DSCW_17900"/>
<evidence type="ECO:0000313" key="1">
    <source>
        <dbReference type="EMBL" id="BBO74373.1"/>
    </source>
</evidence>
<name>A0A5K7Z2S3_9BACT</name>
<evidence type="ECO:0008006" key="3">
    <source>
        <dbReference type="Google" id="ProtNLM"/>
    </source>
</evidence>
<proteinExistence type="predicted"/>
<dbReference type="Proteomes" id="UP000427769">
    <property type="component" value="Chromosome"/>
</dbReference>
<accession>A0A5K7Z2S3</accession>
<keyword evidence="2" id="KW-1185">Reference proteome</keyword>
<dbReference type="EMBL" id="AP021875">
    <property type="protein sequence ID" value="BBO74373.1"/>
    <property type="molecule type" value="Genomic_DNA"/>
</dbReference>
<protein>
    <recommendedName>
        <fullName evidence="3">Nucleoid-associated protein</fullName>
    </recommendedName>
</protein>
<organism evidence="1 2">
    <name type="scientific">Desulfosarcina widdelii</name>
    <dbReference type="NCBI Taxonomy" id="947919"/>
    <lineage>
        <taxon>Bacteria</taxon>
        <taxon>Pseudomonadati</taxon>
        <taxon>Thermodesulfobacteriota</taxon>
        <taxon>Desulfobacteria</taxon>
        <taxon>Desulfobacterales</taxon>
        <taxon>Desulfosarcinaceae</taxon>
        <taxon>Desulfosarcina</taxon>
    </lineage>
</organism>
<sequence>MSEFQQNYRGKAFNMKITHIFSFLVRPEKGQEVQSEVGGTSIPLEGNLYYMLLTIFERATEDCKIDITFLPSGDGIQFNQRRSEILDVIKHRDIKHAQLLAKHLQSVTTKRSKLGLFFIVLGRDGGTERIYLSRFPADFGIVAEETQNELHVELIEQVFMKSEKSYKAVVFDGTNADSDFWIGKAIDKQVNDNSVSISGYWIKEFLKADFRTTSAAGTRRLAKAIMETINQTNDLEIKEELTSAARLSRSLANKIISMDNFADKFGLSEKTKNALISTLRNRNLRFDQFKFSTSEFRKHVRFRSLQISNGAILTAPLNSFDQCFTKQCIADDSDEYLFSTQGTIVDDRLRAKKS</sequence>
<reference evidence="1 2" key="1">
    <citation type="submission" date="2019-11" db="EMBL/GenBank/DDBJ databases">
        <title>Comparative genomics of hydrocarbon-degrading Desulfosarcina strains.</title>
        <authorList>
            <person name="Watanabe M."/>
            <person name="Kojima H."/>
            <person name="Fukui M."/>
        </authorList>
    </citation>
    <scope>NUCLEOTIDE SEQUENCE [LARGE SCALE GENOMIC DNA]</scope>
    <source>
        <strain evidence="1 2">PP31</strain>
    </source>
</reference>